<keyword evidence="2" id="KW-1185">Reference proteome</keyword>
<organism evidence="1 2">
    <name type="scientific">Lojkania enalia</name>
    <dbReference type="NCBI Taxonomy" id="147567"/>
    <lineage>
        <taxon>Eukaryota</taxon>
        <taxon>Fungi</taxon>
        <taxon>Dikarya</taxon>
        <taxon>Ascomycota</taxon>
        <taxon>Pezizomycotina</taxon>
        <taxon>Dothideomycetes</taxon>
        <taxon>Pleosporomycetidae</taxon>
        <taxon>Pleosporales</taxon>
        <taxon>Pleosporales incertae sedis</taxon>
        <taxon>Lojkania</taxon>
    </lineage>
</organism>
<comment type="caution">
    <text evidence="1">The sequence shown here is derived from an EMBL/GenBank/DDBJ whole genome shotgun (WGS) entry which is preliminary data.</text>
</comment>
<feature type="non-terminal residue" evidence="1">
    <location>
        <position position="84"/>
    </location>
</feature>
<reference evidence="2" key="1">
    <citation type="journal article" date="2020" name="Stud. Mycol.">
        <title>101 Dothideomycetes genomes: A test case for predicting lifestyles and emergence of pathogens.</title>
        <authorList>
            <person name="Haridas S."/>
            <person name="Albert R."/>
            <person name="Binder M."/>
            <person name="Bloem J."/>
            <person name="LaButti K."/>
            <person name="Salamov A."/>
            <person name="Andreopoulos B."/>
            <person name="Baker S."/>
            <person name="Barry K."/>
            <person name="Bills G."/>
            <person name="Bluhm B."/>
            <person name="Cannon C."/>
            <person name="Castanera R."/>
            <person name="Culley D."/>
            <person name="Daum C."/>
            <person name="Ezra D."/>
            <person name="Gonzalez J."/>
            <person name="Henrissat B."/>
            <person name="Kuo A."/>
            <person name="Liang C."/>
            <person name="Lipzen A."/>
            <person name="Lutzoni F."/>
            <person name="Magnuson J."/>
            <person name="Mondo S."/>
            <person name="Nolan M."/>
            <person name="Ohm R."/>
            <person name="Pangilinan J."/>
            <person name="Park H.-J."/>
            <person name="Ramirez L."/>
            <person name="Alfaro M."/>
            <person name="Sun H."/>
            <person name="Tritt A."/>
            <person name="Yoshinaga Y."/>
            <person name="Zwiers L.-H."/>
            <person name="Turgeon B."/>
            <person name="Goodwin S."/>
            <person name="Spatafora J."/>
            <person name="Crous P."/>
            <person name="Grigoriev I."/>
        </authorList>
    </citation>
    <scope>NUCLEOTIDE SEQUENCE [LARGE SCALE GENOMIC DNA]</scope>
    <source>
        <strain evidence="2">CBS 304.66</strain>
    </source>
</reference>
<dbReference type="AlphaFoldDB" id="A0A9P4K3M6"/>
<gene>
    <name evidence="1" type="ORF">CC78DRAFT_410600</name>
</gene>
<name>A0A9P4K3M6_9PLEO</name>
<evidence type="ECO:0000313" key="1">
    <source>
        <dbReference type="EMBL" id="KAF2258859.1"/>
    </source>
</evidence>
<dbReference type="Proteomes" id="UP000800093">
    <property type="component" value="Unassembled WGS sequence"/>
</dbReference>
<dbReference type="OrthoDB" id="417697at2759"/>
<protein>
    <submittedName>
        <fullName evidence="1">Uncharacterized protein</fullName>
    </submittedName>
</protein>
<accession>A0A9P4K3M6</accession>
<proteinExistence type="predicted"/>
<sequence>LQRNNIAATRLNLQHYQFQLAIGWLLHPAVPMKPHMHVADLAAGTVIWPLDLIDHVLADAILEGWDISNEQFPFADSLPWNATL</sequence>
<evidence type="ECO:0000313" key="2">
    <source>
        <dbReference type="Proteomes" id="UP000800093"/>
    </source>
</evidence>
<feature type="non-terminal residue" evidence="1">
    <location>
        <position position="1"/>
    </location>
</feature>
<dbReference type="EMBL" id="ML986733">
    <property type="protein sequence ID" value="KAF2258859.1"/>
    <property type="molecule type" value="Genomic_DNA"/>
</dbReference>